<keyword evidence="3" id="KW-0132">Cell division</keyword>
<evidence type="ECO:0000256" key="1">
    <source>
        <dbReference type="ARBA" id="ARBA00004286"/>
    </source>
</evidence>
<evidence type="ECO:0000313" key="8">
    <source>
        <dbReference type="EMBL" id="EPY28954.1"/>
    </source>
</evidence>
<dbReference type="GO" id="GO:0051301">
    <property type="term" value="P:cell division"/>
    <property type="evidence" value="ECO:0007669"/>
    <property type="project" value="UniProtKB-KW"/>
</dbReference>
<dbReference type="InterPro" id="IPR027165">
    <property type="entry name" value="CND3"/>
</dbReference>
<dbReference type="GO" id="GO:0000793">
    <property type="term" value="C:condensed chromosome"/>
    <property type="evidence" value="ECO:0007669"/>
    <property type="project" value="TreeGrafter"/>
</dbReference>
<evidence type="ECO:0000256" key="6">
    <source>
        <dbReference type="ARBA" id="ARBA00023306"/>
    </source>
</evidence>
<proteinExistence type="predicted"/>
<feature type="domain" description="Nuclear condensin complex subunit 3 C-terminal" evidence="7">
    <location>
        <begin position="331"/>
        <end position="660"/>
    </location>
</feature>
<comment type="caution">
    <text evidence="8">The sequence shown here is derived from an EMBL/GenBank/DDBJ whole genome shotgun (WGS) entry which is preliminary data.</text>
</comment>
<dbReference type="PANTHER" id="PTHR14418">
    <property type="entry name" value="CONDENSIN COMPLEX SUBUNIT 3-RELATED"/>
    <property type="match status" value="1"/>
</dbReference>
<dbReference type="OrthoDB" id="27187at2759"/>
<evidence type="ECO:0000256" key="4">
    <source>
        <dbReference type="ARBA" id="ARBA00022776"/>
    </source>
</evidence>
<keyword evidence="9" id="KW-1185">Reference proteome</keyword>
<gene>
    <name evidence="8" type="ORF">STCU_04798</name>
</gene>
<protein>
    <submittedName>
        <fullName evidence="8">Condensin complex subunit 3</fullName>
    </submittedName>
</protein>
<dbReference type="Proteomes" id="UP000015354">
    <property type="component" value="Unassembled WGS sequence"/>
</dbReference>
<name>S9UJK4_9TRYP</name>
<dbReference type="GO" id="GO:0007076">
    <property type="term" value="P:mitotic chromosome condensation"/>
    <property type="evidence" value="ECO:0007669"/>
    <property type="project" value="InterPro"/>
</dbReference>
<dbReference type="AlphaFoldDB" id="S9UJK4"/>
<dbReference type="GO" id="GO:0000796">
    <property type="term" value="C:condensin complex"/>
    <property type="evidence" value="ECO:0007669"/>
    <property type="project" value="InterPro"/>
</dbReference>
<evidence type="ECO:0000256" key="5">
    <source>
        <dbReference type="ARBA" id="ARBA00023067"/>
    </source>
</evidence>
<evidence type="ECO:0000256" key="3">
    <source>
        <dbReference type="ARBA" id="ARBA00022618"/>
    </source>
</evidence>
<accession>S9UJK4</accession>
<dbReference type="SUPFAM" id="SSF48371">
    <property type="entry name" value="ARM repeat"/>
    <property type="match status" value="1"/>
</dbReference>
<reference evidence="8 9" key="1">
    <citation type="journal article" date="2013" name="PLoS ONE">
        <title>Predicting the Proteins of Angomonas deanei, Strigomonas culicis and Their Respective Endosymbionts Reveals New Aspects of the Trypanosomatidae Family.</title>
        <authorList>
            <person name="Motta M.C."/>
            <person name="Martins A.C."/>
            <person name="de Souza S.S."/>
            <person name="Catta-Preta C.M."/>
            <person name="Silva R."/>
            <person name="Klein C.C."/>
            <person name="de Almeida L.G."/>
            <person name="de Lima Cunha O."/>
            <person name="Ciapina L.P."/>
            <person name="Brocchi M."/>
            <person name="Colabardini A.C."/>
            <person name="de Araujo Lima B."/>
            <person name="Machado C.R."/>
            <person name="de Almeida Soares C.M."/>
            <person name="Probst C.M."/>
            <person name="de Menezes C.B."/>
            <person name="Thompson C.E."/>
            <person name="Bartholomeu D.C."/>
            <person name="Gradia D.F."/>
            <person name="Pavoni D.P."/>
            <person name="Grisard E.C."/>
            <person name="Fantinatti-Garboggini F."/>
            <person name="Marchini F.K."/>
            <person name="Rodrigues-Luiz G.F."/>
            <person name="Wagner G."/>
            <person name="Goldman G.H."/>
            <person name="Fietto J.L."/>
            <person name="Elias M.C."/>
            <person name="Goldman M.H."/>
            <person name="Sagot M.F."/>
            <person name="Pereira M."/>
            <person name="Stoco P.H."/>
            <person name="de Mendonca-Neto R.P."/>
            <person name="Teixeira S.M."/>
            <person name="Maciel T.E."/>
            <person name="de Oliveira Mendes T.A."/>
            <person name="Urmenyi T.P."/>
            <person name="de Souza W."/>
            <person name="Schenkman S."/>
            <person name="de Vasconcelos A.T."/>
        </authorList>
    </citation>
    <scope>NUCLEOTIDE SEQUENCE [LARGE SCALE GENOMIC DNA]</scope>
</reference>
<keyword evidence="6" id="KW-0131">Cell cycle</keyword>
<evidence type="ECO:0000256" key="2">
    <source>
        <dbReference type="ARBA" id="ARBA00022454"/>
    </source>
</evidence>
<dbReference type="InterPro" id="IPR016024">
    <property type="entry name" value="ARM-type_fold"/>
</dbReference>
<evidence type="ECO:0000259" key="7">
    <source>
        <dbReference type="Pfam" id="PF12719"/>
    </source>
</evidence>
<dbReference type="Pfam" id="PF12719">
    <property type="entry name" value="Cnd3"/>
    <property type="match status" value="1"/>
</dbReference>
<comment type="subcellular location">
    <subcellularLocation>
        <location evidence="1">Chromosome</location>
    </subcellularLocation>
</comment>
<keyword evidence="4" id="KW-0498">Mitosis</keyword>
<keyword evidence="5" id="KW-0226">DNA condensation</keyword>
<evidence type="ECO:0000313" key="9">
    <source>
        <dbReference type="Proteomes" id="UP000015354"/>
    </source>
</evidence>
<organism evidence="8 9">
    <name type="scientific">Strigomonas culicis</name>
    <dbReference type="NCBI Taxonomy" id="28005"/>
    <lineage>
        <taxon>Eukaryota</taxon>
        <taxon>Discoba</taxon>
        <taxon>Euglenozoa</taxon>
        <taxon>Kinetoplastea</taxon>
        <taxon>Metakinetoplastina</taxon>
        <taxon>Trypanosomatida</taxon>
        <taxon>Trypanosomatidae</taxon>
        <taxon>Strigomonadinae</taxon>
        <taxon>Strigomonas</taxon>
    </lineage>
</organism>
<dbReference type="EMBL" id="ATMH01004798">
    <property type="protein sequence ID" value="EPY28954.1"/>
    <property type="molecule type" value="Genomic_DNA"/>
</dbReference>
<sequence>MRSADSPWRYVVAYALAKSIKLPDLLFQGLTDTNASVVIACRAALTNCWVHRDNKDDCCALLDPIASGYVIPSLAPFHLICDTMLTYVQKRKPETHFQLNLEDVHTSSLLMWRAECKVCSDREDADETLLLPSLEQFCAVLQDIIYAYARPDAESKTVKFRNVEDADNMLRIFLSAFDIYEDNGYLSHVDNTTRNALLRLMNFLLKVVPDDDPALFVDVAVRSIKSLTVRVPEETTRTVTSALDSLFKSLKLPQRFGLGFDDVEALVRKSRERQQDLIRRKALVRSGELEADAYTELKEEMDRDEKFLLRIQLIVLAFLSNSQRGDAIPSFCSHVIQLGRQQDNERVRCAATKSLGLQCLICPDAVHTFVPLLLSDACQPVPAEGGDCAPVAAVGVCFDLIMEYGVKFFDTVLAAGAAGTTPPCVFNAENEFEARLQREQELASEDVHKVGSKTLLATLQTFFTSTNTDIFSMAVAGFCKLLSCNRVPADQAPHIIAKLLVSMVCSHFQKKEDATYAYLLEYLTVFFRSYTSSHPKRQADFAEGGVTAFRLLVLQNVAYGAKVMEWVTHMSDAFTLTLIRDVDPEAASRLHSAVADAEEGEGADRSGAQQRTAAAKASLQSVRLLRELSRYSLHEGLAEHLLAEVALNAAVEVRRLCLDVLERKMYFYAKDNRPFLLYCAQKAAAATDGQEEVGARCAAFTAEIHNHFGVLTAEESMEEKWDGLLQQRQSTLEQLRGEGSFRSCGFHHRRVGQPLQHLPWRGSV</sequence>
<dbReference type="InterPro" id="IPR025977">
    <property type="entry name" value="Cnd3_C"/>
</dbReference>
<keyword evidence="2" id="KW-0158">Chromosome</keyword>
<dbReference type="PANTHER" id="PTHR14418:SF5">
    <property type="entry name" value="CONDENSIN COMPLEX SUBUNIT 3"/>
    <property type="match status" value="1"/>
</dbReference>